<accession>A0AAE6RLR2</accession>
<dbReference type="Proteomes" id="UP000465031">
    <property type="component" value="Chromosome"/>
</dbReference>
<name>A0AAE6RLR2_9MICO</name>
<sequence length="327" mass="34963">MLISRRIVRSRSALYVDAGYLIAAAATRVTGSSIRRGISVDYTVLLADLIALVEQRSGLPLLRVYWYDAARDGKATSAQEEISLLPRVKLRLGRIGVDGEQKGVDLRIGLDMVGHSRTGAVDTMYLLSGDDDLTEAVDEAQAQGVQVIVLAVPSRTRPAHGVSRHLSVAADGLEILDAQLLDTSIRPMAATGIEAEVPSATPSTSSPTPADIARIATSAPTPRPVSRPAASDATLVYSSADPRSSIESPTAASEEVIDEVAQKTYTAWAGAATSEQRVELRDNRPFVPRDLDRALLLDLSAAIGEYSLSDAVRFRLRAAFWDAVDVT</sequence>
<dbReference type="PANTHER" id="PTHR35458">
    <property type="entry name" value="SLR0755 PROTEIN"/>
    <property type="match status" value="1"/>
</dbReference>
<protein>
    <submittedName>
        <fullName evidence="2">NYN domain-containing protein</fullName>
    </submittedName>
</protein>
<dbReference type="PANTHER" id="PTHR35458:SF8">
    <property type="entry name" value="SLR0650 PROTEIN"/>
    <property type="match status" value="1"/>
</dbReference>
<gene>
    <name evidence="2" type="ORF">GSU10_14075</name>
</gene>
<dbReference type="Pfam" id="PF01936">
    <property type="entry name" value="NYN"/>
    <property type="match status" value="1"/>
</dbReference>
<organism evidence="2 3">
    <name type="scientific">Rathayibacter tanaceti</name>
    <dbReference type="NCBI Taxonomy" id="1671680"/>
    <lineage>
        <taxon>Bacteria</taxon>
        <taxon>Bacillati</taxon>
        <taxon>Actinomycetota</taxon>
        <taxon>Actinomycetes</taxon>
        <taxon>Micrococcales</taxon>
        <taxon>Microbacteriaceae</taxon>
        <taxon>Rathayibacter</taxon>
    </lineage>
</organism>
<dbReference type="EMBL" id="CP047186">
    <property type="protein sequence ID" value="QHC57117.1"/>
    <property type="molecule type" value="Genomic_DNA"/>
</dbReference>
<dbReference type="InterPro" id="IPR021139">
    <property type="entry name" value="NYN"/>
</dbReference>
<reference evidence="3" key="1">
    <citation type="submission" date="2019-12" db="EMBL/GenBank/DDBJ databases">
        <title>Complete and draft genome sequences of new strains and members of some known species of the genus Rathayibacter isolated from plants.</title>
        <authorList>
            <person name="Tarlachkov S.V."/>
            <person name="Starodumova I.P."/>
            <person name="Dorofeeva L.V."/>
            <person name="Prisyazhnaya N.V."/>
            <person name="Leyn S."/>
            <person name="Zlamal J."/>
            <person name="Elan M."/>
            <person name="Osterman A.L."/>
            <person name="Nadler S."/>
            <person name="Subbotin S.A."/>
            <person name="Evtushenko L.I."/>
        </authorList>
    </citation>
    <scope>NUCLEOTIDE SEQUENCE [LARGE SCALE GENOMIC DNA]</scope>
    <source>
        <strain evidence="3">VKM Ac-2761</strain>
    </source>
</reference>
<proteinExistence type="predicted"/>
<dbReference type="KEGG" id="rte:GSU10_14075"/>
<evidence type="ECO:0000259" key="1">
    <source>
        <dbReference type="Pfam" id="PF01936"/>
    </source>
</evidence>
<dbReference type="AlphaFoldDB" id="A0AAE6RLR2"/>
<feature type="domain" description="NYN" evidence="1">
    <location>
        <begin position="40"/>
        <end position="171"/>
    </location>
</feature>
<evidence type="ECO:0000313" key="3">
    <source>
        <dbReference type="Proteomes" id="UP000465031"/>
    </source>
</evidence>
<evidence type="ECO:0000313" key="2">
    <source>
        <dbReference type="EMBL" id="QHC57117.1"/>
    </source>
</evidence>
<dbReference type="InterPro" id="IPR047140">
    <property type="entry name" value="LabA"/>
</dbReference>
<dbReference type="GO" id="GO:0004540">
    <property type="term" value="F:RNA nuclease activity"/>
    <property type="evidence" value="ECO:0007669"/>
    <property type="project" value="InterPro"/>
</dbReference>
<dbReference type="Gene3D" id="3.40.50.1010">
    <property type="entry name" value="5'-nuclease"/>
    <property type="match status" value="1"/>
</dbReference>